<comment type="caution">
    <text evidence="3">The sequence shown here is derived from an EMBL/GenBank/DDBJ whole genome shotgun (WGS) entry which is preliminary data.</text>
</comment>
<dbReference type="PANTHER" id="PTHR15857:SF0">
    <property type="entry name" value="COMM DOMAIN-CONTAINING PROTEIN 2"/>
    <property type="match status" value="1"/>
</dbReference>
<protein>
    <submittedName>
        <fullName evidence="3">COMM domain-containing 2</fullName>
    </submittedName>
</protein>
<gene>
    <name evidence="3" type="ORF">BpHYR1_049333</name>
</gene>
<dbReference type="Proteomes" id="UP000276133">
    <property type="component" value="Unassembled WGS sequence"/>
</dbReference>
<dbReference type="EMBL" id="REGN01001519">
    <property type="protein sequence ID" value="RNA34145.1"/>
    <property type="molecule type" value="Genomic_DNA"/>
</dbReference>
<keyword evidence="1" id="KW-0175">Coiled coil</keyword>
<organism evidence="3 4">
    <name type="scientific">Brachionus plicatilis</name>
    <name type="common">Marine rotifer</name>
    <name type="synonym">Brachionus muelleri</name>
    <dbReference type="NCBI Taxonomy" id="10195"/>
    <lineage>
        <taxon>Eukaryota</taxon>
        <taxon>Metazoa</taxon>
        <taxon>Spiralia</taxon>
        <taxon>Gnathifera</taxon>
        <taxon>Rotifera</taxon>
        <taxon>Eurotatoria</taxon>
        <taxon>Monogononta</taxon>
        <taxon>Pseudotrocha</taxon>
        <taxon>Ploima</taxon>
        <taxon>Brachionidae</taxon>
        <taxon>Brachionus</taxon>
    </lineage>
</organism>
<evidence type="ECO:0000313" key="4">
    <source>
        <dbReference type="Proteomes" id="UP000276133"/>
    </source>
</evidence>
<dbReference type="STRING" id="10195.A0A3M7SEP3"/>
<name>A0A3M7SEP3_BRAPC</name>
<dbReference type="InterPro" id="IPR037354">
    <property type="entry name" value="Commd2"/>
</dbReference>
<feature type="domain" description="COMM" evidence="2">
    <location>
        <begin position="63"/>
        <end position="131"/>
    </location>
</feature>
<dbReference type="OrthoDB" id="10257479at2759"/>
<dbReference type="AlphaFoldDB" id="A0A3M7SEP3"/>
<dbReference type="PROSITE" id="PS51269">
    <property type="entry name" value="COMM"/>
    <property type="match status" value="1"/>
</dbReference>
<dbReference type="Pfam" id="PF07258">
    <property type="entry name" value="COMM_domain"/>
    <property type="match status" value="1"/>
</dbReference>
<accession>A0A3M7SEP3</accession>
<dbReference type="InterPro" id="IPR017920">
    <property type="entry name" value="COMM"/>
</dbReference>
<proteinExistence type="predicted"/>
<evidence type="ECO:0000259" key="2">
    <source>
        <dbReference type="PROSITE" id="PS51269"/>
    </source>
</evidence>
<dbReference type="PANTHER" id="PTHR15857">
    <property type="entry name" value="COMM DOMAIN CONTAINING PROTEIN 2"/>
    <property type="match status" value="1"/>
</dbReference>
<reference evidence="3 4" key="1">
    <citation type="journal article" date="2018" name="Sci. Rep.">
        <title>Genomic signatures of local adaptation to the degree of environmental predictability in rotifers.</title>
        <authorList>
            <person name="Franch-Gras L."/>
            <person name="Hahn C."/>
            <person name="Garcia-Roger E.M."/>
            <person name="Carmona M.J."/>
            <person name="Serra M."/>
            <person name="Gomez A."/>
        </authorList>
    </citation>
    <scope>NUCLEOTIDE SEQUENCE [LARGE SCALE GENOMIC DNA]</scope>
    <source>
        <strain evidence="3">HYR1</strain>
    </source>
</reference>
<sequence length="140" mass="16138">MLDFIAWVLVEGARLSINEKELQESLLMAGVKDQLASIVVSSVMNNSNLLQNYMGNMRINTLSYKNMEWRLDVKLATRSILELLEPEVILKFDFNNGNDKKEVKILQTDIVNLNNLTNNLEEALNEIKSNHCRRVFRNIV</sequence>
<feature type="coiled-coil region" evidence="1">
    <location>
        <begin position="103"/>
        <end position="133"/>
    </location>
</feature>
<evidence type="ECO:0000256" key="1">
    <source>
        <dbReference type="SAM" id="Coils"/>
    </source>
</evidence>
<evidence type="ECO:0000313" key="3">
    <source>
        <dbReference type="EMBL" id="RNA34145.1"/>
    </source>
</evidence>
<keyword evidence="4" id="KW-1185">Reference proteome</keyword>